<gene>
    <name evidence="3" type="ORF">CLCY_6c01340</name>
</gene>
<dbReference type="Proteomes" id="UP000036756">
    <property type="component" value="Unassembled WGS sequence"/>
</dbReference>
<feature type="signal peptide" evidence="1">
    <location>
        <begin position="1"/>
        <end position="21"/>
    </location>
</feature>
<proteinExistence type="predicted"/>
<dbReference type="RefSeq" id="WP_048569350.1">
    <property type="nucleotide sequence ID" value="NZ_LFVU01000002.1"/>
</dbReference>
<dbReference type="AlphaFoldDB" id="A0A0J8DGG2"/>
<keyword evidence="1" id="KW-0732">Signal</keyword>
<dbReference type="InterPro" id="IPR015168">
    <property type="entry name" value="SsuA/THI5"/>
</dbReference>
<dbReference type="SUPFAM" id="SSF53850">
    <property type="entry name" value="Periplasmic binding protein-like II"/>
    <property type="match status" value="1"/>
</dbReference>
<dbReference type="PATRIC" id="fig|1121307.3.peg.2268"/>
<dbReference type="OrthoDB" id="9815602at2"/>
<accession>A0A0J8DGG2</accession>
<evidence type="ECO:0000313" key="4">
    <source>
        <dbReference type="Proteomes" id="UP000036756"/>
    </source>
</evidence>
<dbReference type="GO" id="GO:0009228">
    <property type="term" value="P:thiamine biosynthetic process"/>
    <property type="evidence" value="ECO:0007669"/>
    <property type="project" value="InterPro"/>
</dbReference>
<feature type="chain" id="PRO_5039339523" evidence="1">
    <location>
        <begin position="22"/>
        <end position="336"/>
    </location>
</feature>
<dbReference type="PROSITE" id="PS51257">
    <property type="entry name" value="PROKAR_LIPOPROTEIN"/>
    <property type="match status" value="1"/>
</dbReference>
<sequence>MKKNRFLSLVVALTISALVMSGCSVDKKDENKESKQLEKTTVVLDWTPNTNHTGLYVALEKGYYKAEGLDVQIVQPSEGGTGTLIATGKGDFGVSYQEDVTYALTGDQPLPIKAIATVIQHNTSGFASLKSKNIKNVKDFEGKTYGGWGSPSEEAVLKAVMEKSGADYKKLKNISIGNDDFFAATKKNIDIAWIFEGWTGIEAKIKDIDLNYIAVKDLDPALDYYTPILITNNKVIKENPEKVRKFLKATQEGYEYAIKNPEESAKILLKYAPEINEKLAVDSQKYLANQYIADAPKWGAMKAEVWSNYAKFLKDKGIIKKDLKAEDAFTNEFLPK</sequence>
<keyword evidence="4" id="KW-1185">Reference proteome</keyword>
<organism evidence="3 4">
    <name type="scientific">Clostridium cylindrosporum DSM 605</name>
    <dbReference type="NCBI Taxonomy" id="1121307"/>
    <lineage>
        <taxon>Bacteria</taxon>
        <taxon>Bacillati</taxon>
        <taxon>Bacillota</taxon>
        <taxon>Clostridia</taxon>
        <taxon>Eubacteriales</taxon>
        <taxon>Clostridiaceae</taxon>
        <taxon>Clostridium</taxon>
    </lineage>
</organism>
<evidence type="ECO:0000256" key="1">
    <source>
        <dbReference type="SAM" id="SignalP"/>
    </source>
</evidence>
<comment type="caution">
    <text evidence="3">The sequence shown here is derived from an EMBL/GenBank/DDBJ whole genome shotgun (WGS) entry which is preliminary data.</text>
</comment>
<dbReference type="PANTHER" id="PTHR31528:SF3">
    <property type="entry name" value="THIAMINE BIOSYNTHESIS PROTEIN HI_0357-RELATED"/>
    <property type="match status" value="1"/>
</dbReference>
<reference evidence="3 4" key="1">
    <citation type="submission" date="2015-06" db="EMBL/GenBank/DDBJ databases">
        <title>Draft genome sequence of the purine-degrading Clostridium cylindrosporum HC-1 (DSM 605).</title>
        <authorList>
            <person name="Poehlein A."/>
            <person name="Schiel-Bengelsdorf B."/>
            <person name="Bengelsdorf F."/>
            <person name="Daniel R."/>
            <person name="Duerre P."/>
        </authorList>
    </citation>
    <scope>NUCLEOTIDE SEQUENCE [LARGE SCALE GENOMIC DNA]</scope>
    <source>
        <strain evidence="3 4">DSM 605</strain>
    </source>
</reference>
<dbReference type="STRING" id="1121307.CLCY_6c01340"/>
<protein>
    <submittedName>
        <fullName evidence="3">ABC-type nitrate/sulfonate/bicarbonate transport system, periplasmic component</fullName>
    </submittedName>
</protein>
<evidence type="ECO:0000313" key="3">
    <source>
        <dbReference type="EMBL" id="KMT23253.1"/>
    </source>
</evidence>
<dbReference type="InterPro" id="IPR027939">
    <property type="entry name" value="NMT1/THI5"/>
</dbReference>
<dbReference type="EMBL" id="LFVU01000002">
    <property type="protein sequence ID" value="KMT23253.1"/>
    <property type="molecule type" value="Genomic_DNA"/>
</dbReference>
<name>A0A0J8DGG2_CLOCY</name>
<evidence type="ECO:0000259" key="2">
    <source>
        <dbReference type="Pfam" id="PF09084"/>
    </source>
</evidence>
<dbReference type="Pfam" id="PF09084">
    <property type="entry name" value="NMT1"/>
    <property type="match status" value="1"/>
</dbReference>
<feature type="domain" description="SsuA/THI5-like" evidence="2">
    <location>
        <begin position="49"/>
        <end position="263"/>
    </location>
</feature>
<dbReference type="PANTHER" id="PTHR31528">
    <property type="entry name" value="4-AMINO-5-HYDROXYMETHYL-2-METHYLPYRIMIDINE PHOSPHATE SYNTHASE THI11-RELATED"/>
    <property type="match status" value="1"/>
</dbReference>
<dbReference type="Gene3D" id="3.40.190.10">
    <property type="entry name" value="Periplasmic binding protein-like II"/>
    <property type="match status" value="2"/>
</dbReference>